<reference evidence="6" key="1">
    <citation type="submission" date="2019-03" db="EMBL/GenBank/DDBJ databases">
        <title>Single cell metagenomics reveals metabolic interactions within the superorganism composed of flagellate Streblomastix strix and complex community of Bacteroidetes bacteria on its surface.</title>
        <authorList>
            <person name="Treitli S.C."/>
            <person name="Kolisko M."/>
            <person name="Husnik F."/>
            <person name="Keeling P."/>
            <person name="Hampl V."/>
        </authorList>
    </citation>
    <scope>NUCLEOTIDE SEQUENCE</scope>
    <source>
        <strain evidence="6">STM</strain>
    </source>
</reference>
<sequence>MNDDTNESMEEQWEELHTAYKPTDFQGEGIKHLLTGMYQNWFLDYASYVILERAVPHINDGLKPVQRRILHSMKRMDDGRYNKVANIVGHTMQFHPHGDASIGDALVQLGQKDLLIDCQGNWGNILTGDGAAAPRYIEARLSKFALEVIFNAKTTLWKLSYDGRNKEPVTLPVKFPLLLVQGVEGIAVGLASKILPHNFNELCDASISYLRGEEFRIYPDFLTGGFVDVTKYNDGVRGSSVKVRAKITKVDAKTLSIIELPFGRTTSNLIDSILKAVDKGKIKVRKVDDNTSAQVEILVYLVPGTSLDKTIDALYAFTDCEISISPNCCVIDEQKPHFLTVSEVLKKSVDNTLAFLRQELEIHKGELLEDLYFATLEKIFIEERIYKDEKFEQAKDMNEACEHVNNRLTPFSPQFVRTVTKDDILKLMEIKMGRILRFNSNKAVEDIARMKAEVEKTDKYLKGIVKYTIEWFRSIKKKYGENFPRLTEIRSFETIEAAKVVEANEKLYINREEGFIGTSLKRDEFITNCSDLDDIIIFNKEGKILVTSVSEKKFVGKNVLHIGIFKKNDDRTVYNLVYRDGKSGYNYIKRFAVPTLVRDRDYYVVPEDSNSEVIYFSVNPNGEAEIVKVALKRRAGVRKLSFEKDFSTVLIKGRQAQGSILTKNEVVKIALKQRGGSTLGGRKVWFDRNIRRLNYEEHGEFLGEFNEGDSVLVVLENGDFYTTDFNLSNHYEETVKFLKKYNPNTVWTAIIRDADQNDSLCLKRFYFEATSHKQNYLGDNKNNQLLVLTSYPHSRFEVVFGGEDSSRNPMYVNAEEFPLKGVKARGKCLSPYAIETIKEDNVPPSTDESIVDDTGQMKLFE</sequence>
<evidence type="ECO:0000313" key="6">
    <source>
        <dbReference type="EMBL" id="KAA6347531.1"/>
    </source>
</evidence>
<name>A0A5J4SQ57_9ZZZZ</name>
<dbReference type="Pfam" id="PF00521">
    <property type="entry name" value="DNA_topoisoIV"/>
    <property type="match status" value="1"/>
</dbReference>
<dbReference type="GO" id="GO:0006265">
    <property type="term" value="P:DNA topological change"/>
    <property type="evidence" value="ECO:0007669"/>
    <property type="project" value="InterPro"/>
</dbReference>
<dbReference type="SUPFAM" id="SSF56719">
    <property type="entry name" value="Type II DNA topoisomerase"/>
    <property type="match status" value="1"/>
</dbReference>
<feature type="domain" description="Topo IIA-type catalytic" evidence="5">
    <location>
        <begin position="55"/>
        <end position="452"/>
    </location>
</feature>
<evidence type="ECO:0000256" key="2">
    <source>
        <dbReference type="ARBA" id="ARBA00023029"/>
    </source>
</evidence>
<evidence type="ECO:0000256" key="3">
    <source>
        <dbReference type="ARBA" id="ARBA00023125"/>
    </source>
</evidence>
<dbReference type="NCBIfam" id="NF009397">
    <property type="entry name" value="PRK12758.1"/>
    <property type="match status" value="1"/>
</dbReference>
<keyword evidence="2" id="KW-0799">Topoisomerase</keyword>
<proteinExistence type="inferred from homology"/>
<dbReference type="PANTHER" id="PTHR43493:SF5">
    <property type="entry name" value="DNA GYRASE SUBUNIT A, CHLOROPLASTIC_MITOCHONDRIAL"/>
    <property type="match status" value="1"/>
</dbReference>
<dbReference type="InterPro" id="IPR002205">
    <property type="entry name" value="Topo_IIA_dom_A"/>
</dbReference>
<comment type="similarity">
    <text evidence="1">Belongs to the type II topoisomerase GyrA/ParC subunit family.</text>
</comment>
<organism evidence="6">
    <name type="scientific">termite gut metagenome</name>
    <dbReference type="NCBI Taxonomy" id="433724"/>
    <lineage>
        <taxon>unclassified sequences</taxon>
        <taxon>metagenomes</taxon>
        <taxon>organismal metagenomes</taxon>
    </lineage>
</organism>
<dbReference type="SMART" id="SM00434">
    <property type="entry name" value="TOP4c"/>
    <property type="match status" value="1"/>
</dbReference>
<dbReference type="PANTHER" id="PTHR43493">
    <property type="entry name" value="DNA GYRASE/TOPOISOMERASE SUBUNIT A"/>
    <property type="match status" value="1"/>
</dbReference>
<keyword evidence="4 6" id="KW-0413">Isomerase</keyword>
<dbReference type="EMBL" id="SNRY01000093">
    <property type="protein sequence ID" value="KAA6347531.1"/>
    <property type="molecule type" value="Genomic_DNA"/>
</dbReference>
<dbReference type="GO" id="GO:0005524">
    <property type="term" value="F:ATP binding"/>
    <property type="evidence" value="ECO:0007669"/>
    <property type="project" value="InterPro"/>
</dbReference>
<evidence type="ECO:0000256" key="1">
    <source>
        <dbReference type="ARBA" id="ARBA00008263"/>
    </source>
</evidence>
<dbReference type="GO" id="GO:0003918">
    <property type="term" value="F:DNA topoisomerase type II (double strand cut, ATP-hydrolyzing) activity"/>
    <property type="evidence" value="ECO:0007669"/>
    <property type="project" value="InterPro"/>
</dbReference>
<dbReference type="AlphaFoldDB" id="A0A5J4SQ57"/>
<evidence type="ECO:0000256" key="4">
    <source>
        <dbReference type="ARBA" id="ARBA00023235"/>
    </source>
</evidence>
<accession>A0A5J4SQ57</accession>
<evidence type="ECO:0000259" key="5">
    <source>
        <dbReference type="PROSITE" id="PS52040"/>
    </source>
</evidence>
<dbReference type="GO" id="GO:0003677">
    <property type="term" value="F:DNA binding"/>
    <property type="evidence" value="ECO:0007669"/>
    <property type="project" value="UniProtKB-KW"/>
</dbReference>
<dbReference type="InterPro" id="IPR013760">
    <property type="entry name" value="Topo_IIA-like_dom_sf"/>
</dbReference>
<dbReference type="NCBIfam" id="NF007209">
    <property type="entry name" value="PRK09631.1"/>
    <property type="match status" value="1"/>
</dbReference>
<comment type="caution">
    <text evidence="6">The sequence shown here is derived from an EMBL/GenBank/DDBJ whole genome shotgun (WGS) entry which is preliminary data.</text>
</comment>
<dbReference type="Gene3D" id="3.90.199.10">
    <property type="entry name" value="Topoisomerase II, domain 5"/>
    <property type="match status" value="1"/>
</dbReference>
<dbReference type="GO" id="GO:0005737">
    <property type="term" value="C:cytoplasm"/>
    <property type="evidence" value="ECO:0007669"/>
    <property type="project" value="TreeGrafter"/>
</dbReference>
<dbReference type="Gene3D" id="1.10.268.10">
    <property type="entry name" value="Topoisomerase, domain 3"/>
    <property type="match status" value="1"/>
</dbReference>
<keyword evidence="3" id="KW-0238">DNA-binding</keyword>
<dbReference type="Gene3D" id="3.30.1360.40">
    <property type="match status" value="1"/>
</dbReference>
<dbReference type="InterPro" id="IPR013757">
    <property type="entry name" value="Topo_IIA_A_a_sf"/>
</dbReference>
<dbReference type="InterPro" id="IPR050220">
    <property type="entry name" value="Type_II_DNA_Topoisomerases"/>
</dbReference>
<dbReference type="PROSITE" id="PS52040">
    <property type="entry name" value="TOPO_IIA"/>
    <property type="match status" value="1"/>
</dbReference>
<dbReference type="InterPro" id="IPR013758">
    <property type="entry name" value="Topo_IIA_A/C_ab"/>
</dbReference>
<dbReference type="GO" id="GO:0009330">
    <property type="term" value="C:DNA topoisomerase type II (double strand cut, ATP-hydrolyzing) complex"/>
    <property type="evidence" value="ECO:0007669"/>
    <property type="project" value="TreeGrafter"/>
</dbReference>
<gene>
    <name evidence="6" type="ORF">EZS27_005019</name>
</gene>
<protein>
    <submittedName>
        <fullName evidence="6">DNA gyrase subunit A</fullName>
    </submittedName>
</protein>